<proteinExistence type="predicted"/>
<dbReference type="InterPro" id="IPR036249">
    <property type="entry name" value="Thioredoxin-like_sf"/>
</dbReference>
<dbReference type="SUPFAM" id="SSF54236">
    <property type="entry name" value="Ubiquitin-like"/>
    <property type="match status" value="1"/>
</dbReference>
<dbReference type="PROSITE" id="PS50033">
    <property type="entry name" value="UBX"/>
    <property type="match status" value="1"/>
</dbReference>
<dbReference type="Pfam" id="PF23187">
    <property type="entry name" value="UBX7_N"/>
    <property type="match status" value="1"/>
</dbReference>
<evidence type="ECO:0000256" key="2">
    <source>
        <dbReference type="SAM" id="MobiDB-lite"/>
    </source>
</evidence>
<gene>
    <name evidence="4" type="ORF">POM88_026004</name>
</gene>
<dbReference type="Pfam" id="PF00789">
    <property type="entry name" value="UBX"/>
    <property type="match status" value="1"/>
</dbReference>
<evidence type="ECO:0000256" key="1">
    <source>
        <dbReference type="ARBA" id="ARBA00022786"/>
    </source>
</evidence>
<feature type="region of interest" description="Disordered" evidence="2">
    <location>
        <begin position="417"/>
        <end position="504"/>
    </location>
</feature>
<dbReference type="InterPro" id="IPR001012">
    <property type="entry name" value="UBX_dom"/>
</dbReference>
<dbReference type="PANTHER" id="PTHR47770">
    <property type="entry name" value="PLANT UBX DOMAIN-CONTAINING PROTEIN 11"/>
    <property type="match status" value="1"/>
</dbReference>
<keyword evidence="1" id="KW-0833">Ubl conjugation pathway</keyword>
<protein>
    <submittedName>
        <fullName evidence="4">Ubiquitin supergroup</fullName>
    </submittedName>
</protein>
<dbReference type="PANTHER" id="PTHR47770:SF1">
    <property type="entry name" value="PLANT UBX DOMAIN-CONTAINING PROTEIN 11"/>
    <property type="match status" value="1"/>
</dbReference>
<feature type="compositionally biased region" description="Polar residues" evidence="2">
    <location>
        <begin position="417"/>
        <end position="455"/>
    </location>
</feature>
<keyword evidence="5" id="KW-1185">Reference proteome</keyword>
<dbReference type="EMBL" id="JAUIZM010000006">
    <property type="protein sequence ID" value="KAK1379260.1"/>
    <property type="molecule type" value="Genomic_DNA"/>
</dbReference>
<feature type="region of interest" description="Disordered" evidence="2">
    <location>
        <begin position="160"/>
        <end position="242"/>
    </location>
</feature>
<evidence type="ECO:0000259" key="3">
    <source>
        <dbReference type="PROSITE" id="PS50033"/>
    </source>
</evidence>
<feature type="region of interest" description="Disordered" evidence="2">
    <location>
        <begin position="256"/>
        <end position="275"/>
    </location>
</feature>
<feature type="region of interest" description="Disordered" evidence="2">
    <location>
        <begin position="367"/>
        <end position="390"/>
    </location>
</feature>
<feature type="domain" description="UBX" evidence="3">
    <location>
        <begin position="281"/>
        <end position="359"/>
    </location>
</feature>
<accession>A0AAD8MKA0</accession>
<feature type="compositionally biased region" description="Polar residues" evidence="2">
    <location>
        <begin position="225"/>
        <end position="237"/>
    </location>
</feature>
<dbReference type="InterPro" id="IPR029071">
    <property type="entry name" value="Ubiquitin-like_domsf"/>
</dbReference>
<dbReference type="Gene3D" id="3.40.30.10">
    <property type="entry name" value="Glutaredoxin"/>
    <property type="match status" value="1"/>
</dbReference>
<dbReference type="Gene3D" id="3.10.20.90">
    <property type="entry name" value="Phosphatidylinositol 3-kinase Catalytic Subunit, Chain A, domain 1"/>
    <property type="match status" value="1"/>
</dbReference>
<feature type="compositionally biased region" description="Basic and acidic residues" evidence="2">
    <location>
        <begin position="473"/>
        <end position="487"/>
    </location>
</feature>
<dbReference type="CDD" id="cd01767">
    <property type="entry name" value="UBX"/>
    <property type="match status" value="1"/>
</dbReference>
<dbReference type="AlphaFoldDB" id="A0AAD8MKA0"/>
<reference evidence="4" key="1">
    <citation type="submission" date="2023-02" db="EMBL/GenBank/DDBJ databases">
        <title>Genome of toxic invasive species Heracleum sosnowskyi carries increased number of genes despite the absence of recent whole-genome duplications.</title>
        <authorList>
            <person name="Schelkunov M."/>
            <person name="Shtratnikova V."/>
            <person name="Makarenko M."/>
            <person name="Klepikova A."/>
            <person name="Omelchenko D."/>
            <person name="Novikova G."/>
            <person name="Obukhova E."/>
            <person name="Bogdanov V."/>
            <person name="Penin A."/>
            <person name="Logacheva M."/>
        </authorList>
    </citation>
    <scope>NUCLEOTIDE SEQUENCE</scope>
    <source>
        <strain evidence="4">Hsosn_3</strain>
        <tissue evidence="4">Leaf</tissue>
    </source>
</reference>
<organism evidence="4 5">
    <name type="scientific">Heracleum sosnowskyi</name>
    <dbReference type="NCBI Taxonomy" id="360622"/>
    <lineage>
        <taxon>Eukaryota</taxon>
        <taxon>Viridiplantae</taxon>
        <taxon>Streptophyta</taxon>
        <taxon>Embryophyta</taxon>
        <taxon>Tracheophyta</taxon>
        <taxon>Spermatophyta</taxon>
        <taxon>Magnoliopsida</taxon>
        <taxon>eudicotyledons</taxon>
        <taxon>Gunneridae</taxon>
        <taxon>Pentapetalae</taxon>
        <taxon>asterids</taxon>
        <taxon>campanulids</taxon>
        <taxon>Apiales</taxon>
        <taxon>Apiaceae</taxon>
        <taxon>Apioideae</taxon>
        <taxon>apioid superclade</taxon>
        <taxon>Tordylieae</taxon>
        <taxon>Tordyliinae</taxon>
        <taxon>Heracleum</taxon>
    </lineage>
</organism>
<evidence type="ECO:0000313" key="4">
    <source>
        <dbReference type="EMBL" id="KAK1379260.1"/>
    </source>
</evidence>
<sequence>MHDLVFLVLHTKQKMEQSLSSLTFRGSVTEAISEAKRQRKLFLVYISGDNPESSNLEKSTWMDLSLAEVLSKYCILLRISEGSADAANLSAIYPQKSPPCITVIGYNGLQLWQNEGFFTAEVLASSLEKAWLNLHLQETAASVLTAALATQKTELLAQGNSGYNLPGQGTSSSSDASPLTDIHIPNQDASTPTDFESVDEKEHSPAKKSNLEVGNEISPAPENEPGSTHADQASPSKEANLVDLQSEGKKVTLEGVVSESKSAVEAKSADDYKNDDGDFSIKKSDVHLNIRLPDCTSLQEKFSMTSILREVKNYVDEKQEISMQSYDLAIPYPRKVFGNDDLNKTLSELSLFDRQALILVPHGKVDGYPREGSVSSHPTSANNNIGSSSGSTEGYFSYVKKIISYVNPFSYIGGGTNPPSSVHDSQSSTWQYRPTSTPQNSLRNAGSNQSASASDGNKKRPTSSRFGSNIHTLKHDEDDNSKTRDKNAFWNGNSTQYGGDNDGK</sequence>
<reference evidence="4" key="2">
    <citation type="submission" date="2023-05" db="EMBL/GenBank/DDBJ databases">
        <authorList>
            <person name="Schelkunov M.I."/>
        </authorList>
    </citation>
    <scope>NUCLEOTIDE SEQUENCE</scope>
    <source>
        <strain evidence="4">Hsosn_3</strain>
        <tissue evidence="4">Leaf</tissue>
    </source>
</reference>
<feature type="compositionally biased region" description="Basic and acidic residues" evidence="2">
    <location>
        <begin position="262"/>
        <end position="275"/>
    </location>
</feature>
<dbReference type="SUPFAM" id="SSF52833">
    <property type="entry name" value="Thioredoxin-like"/>
    <property type="match status" value="1"/>
</dbReference>
<name>A0AAD8MKA0_9APIA</name>
<feature type="compositionally biased region" description="Low complexity" evidence="2">
    <location>
        <begin position="380"/>
        <end position="390"/>
    </location>
</feature>
<dbReference type="SMART" id="SM00166">
    <property type="entry name" value="UBX"/>
    <property type="match status" value="1"/>
</dbReference>
<feature type="compositionally biased region" description="Polar residues" evidence="2">
    <location>
        <begin position="160"/>
        <end position="177"/>
    </location>
</feature>
<comment type="caution">
    <text evidence="4">The sequence shown here is derived from an EMBL/GenBank/DDBJ whole genome shotgun (WGS) entry which is preliminary data.</text>
</comment>
<dbReference type="Proteomes" id="UP001237642">
    <property type="component" value="Unassembled WGS sequence"/>
</dbReference>
<evidence type="ECO:0000313" key="5">
    <source>
        <dbReference type="Proteomes" id="UP001237642"/>
    </source>
</evidence>